<evidence type="ECO:0000259" key="2">
    <source>
        <dbReference type="Pfam" id="PF07995"/>
    </source>
</evidence>
<gene>
    <name evidence="3" type="ordered locus">Mmar10_2626</name>
</gene>
<dbReference type="EMBL" id="CP000449">
    <property type="protein sequence ID" value="ABI66912.1"/>
    <property type="molecule type" value="Genomic_DNA"/>
</dbReference>
<dbReference type="eggNOG" id="COG2133">
    <property type="taxonomic scope" value="Bacteria"/>
</dbReference>
<dbReference type="Proteomes" id="UP000001964">
    <property type="component" value="Chromosome"/>
</dbReference>
<dbReference type="KEGG" id="mmr:Mmar10_2626"/>
<evidence type="ECO:0000313" key="3">
    <source>
        <dbReference type="EMBL" id="ABI66912.1"/>
    </source>
</evidence>
<reference evidence="3 4" key="1">
    <citation type="submission" date="2006-08" db="EMBL/GenBank/DDBJ databases">
        <title>Complete sequence of Maricaulis maris MCS10.</title>
        <authorList>
            <consortium name="US DOE Joint Genome Institute"/>
            <person name="Copeland A."/>
            <person name="Lucas S."/>
            <person name="Lapidus A."/>
            <person name="Barry K."/>
            <person name="Detter J.C."/>
            <person name="Glavina del Rio T."/>
            <person name="Hammon N."/>
            <person name="Israni S."/>
            <person name="Dalin E."/>
            <person name="Tice H."/>
            <person name="Pitluck S."/>
            <person name="Saunders E."/>
            <person name="Brettin T."/>
            <person name="Bruce D."/>
            <person name="Han C."/>
            <person name="Tapia R."/>
            <person name="Gilna P."/>
            <person name="Schmutz J."/>
            <person name="Larimer F."/>
            <person name="Land M."/>
            <person name="Hauser L."/>
            <person name="Kyrpides N."/>
            <person name="Mikhailova N."/>
            <person name="Viollier P."/>
            <person name="Stephens C."/>
            <person name="Richardson P."/>
        </authorList>
    </citation>
    <scope>NUCLEOTIDE SEQUENCE [LARGE SCALE GENOMIC DNA]</scope>
    <source>
        <strain evidence="3 4">MCS10</strain>
    </source>
</reference>
<organism evidence="3 4">
    <name type="scientific">Maricaulis maris (strain MCS10)</name>
    <name type="common">Caulobacter maris</name>
    <dbReference type="NCBI Taxonomy" id="394221"/>
    <lineage>
        <taxon>Bacteria</taxon>
        <taxon>Pseudomonadati</taxon>
        <taxon>Pseudomonadota</taxon>
        <taxon>Alphaproteobacteria</taxon>
        <taxon>Maricaulales</taxon>
        <taxon>Maricaulaceae</taxon>
        <taxon>Maricaulis</taxon>
    </lineage>
</organism>
<keyword evidence="1" id="KW-0732">Signal</keyword>
<dbReference type="PANTHER" id="PTHR19328">
    <property type="entry name" value="HEDGEHOG-INTERACTING PROTEIN"/>
    <property type="match status" value="1"/>
</dbReference>
<dbReference type="PANTHER" id="PTHR19328:SF75">
    <property type="entry name" value="ALDOSE SUGAR DEHYDROGENASE YLII"/>
    <property type="match status" value="1"/>
</dbReference>
<sequence precursor="true">MRLISLLALAGLLVSAPVSAQTLETRVTGLEYPWSLAFLPDGRMLVTEKPGRLRIIDESGLVQTPVSGVPEVFYSGQGGLLDVVLSLDFETDGLVYLSWSGGSAGDNTLYLGRGRLEGDALVEFDVLFEAMPHRRTDVHYGGRMAMIPAEAGQAATVVMGVGDGFDYREEAQNPGTHFGTYVRLGLDGQPAQRVFENSAPGVISIGHRNPQAVVYDATNHVVWSHEHGPRGGDEINELSSTANYGWPITSHGVDYTGALVTPFDTYAGIDEPIHVWTPSIAPAGMALYRGEMFPEWDGDLLVAALIPGDADVPSGHVRRVELDAGQVVGEEVLFGEIGARIRDVRVGPDGAVWLLTDEAEGRLIRVSRD</sequence>
<protein>
    <submittedName>
        <fullName evidence="3">Glucose sorbosone dehydrogenase</fullName>
    </submittedName>
</protein>
<dbReference type="AlphaFoldDB" id="Q0ALD1"/>
<feature type="chain" id="PRO_5004168171" evidence="1">
    <location>
        <begin position="21"/>
        <end position="369"/>
    </location>
</feature>
<proteinExistence type="predicted"/>
<feature type="domain" description="Glucose/Sorbosone dehydrogenase" evidence="2">
    <location>
        <begin position="30"/>
        <end position="365"/>
    </location>
</feature>
<dbReference type="Gene3D" id="2.120.10.30">
    <property type="entry name" value="TolB, C-terminal domain"/>
    <property type="match status" value="1"/>
</dbReference>
<dbReference type="OrthoDB" id="9770043at2"/>
<keyword evidence="4" id="KW-1185">Reference proteome</keyword>
<dbReference type="InterPro" id="IPR011042">
    <property type="entry name" value="6-blade_b-propeller_TolB-like"/>
</dbReference>
<dbReference type="HOGENOM" id="CLU_012253_1_1_5"/>
<dbReference type="RefSeq" id="WP_011644556.1">
    <property type="nucleotide sequence ID" value="NC_008347.1"/>
</dbReference>
<dbReference type="SUPFAM" id="SSF50952">
    <property type="entry name" value="Soluble quinoprotein glucose dehydrogenase"/>
    <property type="match status" value="1"/>
</dbReference>
<dbReference type="InterPro" id="IPR012938">
    <property type="entry name" value="Glc/Sorbosone_DH"/>
</dbReference>
<evidence type="ECO:0000256" key="1">
    <source>
        <dbReference type="SAM" id="SignalP"/>
    </source>
</evidence>
<name>Q0ALD1_MARMM</name>
<evidence type="ECO:0000313" key="4">
    <source>
        <dbReference type="Proteomes" id="UP000001964"/>
    </source>
</evidence>
<feature type="signal peptide" evidence="1">
    <location>
        <begin position="1"/>
        <end position="20"/>
    </location>
</feature>
<accession>Q0ALD1</accession>
<dbReference type="InterPro" id="IPR011041">
    <property type="entry name" value="Quinoprot_gluc/sorb_DH_b-prop"/>
</dbReference>
<dbReference type="Pfam" id="PF07995">
    <property type="entry name" value="GSDH"/>
    <property type="match status" value="1"/>
</dbReference>